<dbReference type="EMBL" id="JBHTAJ010000013">
    <property type="protein sequence ID" value="MFC7179771.1"/>
    <property type="molecule type" value="Genomic_DNA"/>
</dbReference>
<gene>
    <name evidence="2" type="ORF">ACFQMG_09360</name>
</gene>
<name>A0ABW2FV69_9ACTN</name>
<comment type="caution">
    <text evidence="2">The sequence shown here is derived from an EMBL/GenBank/DDBJ whole genome shotgun (WGS) entry which is preliminary data.</text>
</comment>
<feature type="transmembrane region" description="Helical" evidence="1">
    <location>
        <begin position="54"/>
        <end position="75"/>
    </location>
</feature>
<keyword evidence="3" id="KW-1185">Reference proteome</keyword>
<evidence type="ECO:0000256" key="1">
    <source>
        <dbReference type="SAM" id="Phobius"/>
    </source>
</evidence>
<keyword evidence="1" id="KW-0472">Membrane</keyword>
<evidence type="ECO:0008006" key="4">
    <source>
        <dbReference type="Google" id="ProtNLM"/>
    </source>
</evidence>
<organism evidence="2 3">
    <name type="scientific">Kitasatospora paranensis</name>
    <dbReference type="NCBI Taxonomy" id="258053"/>
    <lineage>
        <taxon>Bacteria</taxon>
        <taxon>Bacillati</taxon>
        <taxon>Actinomycetota</taxon>
        <taxon>Actinomycetes</taxon>
        <taxon>Kitasatosporales</taxon>
        <taxon>Streptomycetaceae</taxon>
        <taxon>Kitasatospora</taxon>
    </lineage>
</organism>
<dbReference type="Proteomes" id="UP001596435">
    <property type="component" value="Unassembled WGS sequence"/>
</dbReference>
<sequence length="108" mass="11324">MLVNLALGILAIIPLGLGRWLVTEWLPMGCHSVTDLASAPVDCDYTTLDHAPVVMGLLAVTGVPLAIAVLLADVVLPLRRGRRLGPWLGTAAVLLPAPFVVLLALAGW</sequence>
<evidence type="ECO:0000313" key="3">
    <source>
        <dbReference type="Proteomes" id="UP001596435"/>
    </source>
</evidence>
<accession>A0ABW2FV69</accession>
<evidence type="ECO:0000313" key="2">
    <source>
        <dbReference type="EMBL" id="MFC7179771.1"/>
    </source>
</evidence>
<reference evidence="3" key="1">
    <citation type="journal article" date="2019" name="Int. J. Syst. Evol. Microbiol.">
        <title>The Global Catalogue of Microorganisms (GCM) 10K type strain sequencing project: providing services to taxonomists for standard genome sequencing and annotation.</title>
        <authorList>
            <consortium name="The Broad Institute Genomics Platform"/>
            <consortium name="The Broad Institute Genome Sequencing Center for Infectious Disease"/>
            <person name="Wu L."/>
            <person name="Ma J."/>
        </authorList>
    </citation>
    <scope>NUCLEOTIDE SEQUENCE [LARGE SCALE GENOMIC DNA]</scope>
    <source>
        <strain evidence="3">CGMCC 1.12859</strain>
    </source>
</reference>
<protein>
    <recommendedName>
        <fullName evidence="4">Integral membrane protein</fullName>
    </recommendedName>
</protein>
<feature type="transmembrane region" description="Helical" evidence="1">
    <location>
        <begin position="87"/>
        <end position="106"/>
    </location>
</feature>
<proteinExistence type="predicted"/>
<keyword evidence="1" id="KW-0812">Transmembrane</keyword>
<dbReference type="RefSeq" id="WP_380230863.1">
    <property type="nucleotide sequence ID" value="NZ_JBHTAJ010000013.1"/>
</dbReference>
<keyword evidence="1" id="KW-1133">Transmembrane helix</keyword>